<dbReference type="Pfam" id="PF13676">
    <property type="entry name" value="TIR_2"/>
    <property type="match status" value="1"/>
</dbReference>
<protein>
    <recommendedName>
        <fullName evidence="2">TIR domain-containing protein</fullName>
    </recommendedName>
</protein>
<dbReference type="PROSITE" id="PS50104">
    <property type="entry name" value="TIR"/>
    <property type="match status" value="1"/>
</dbReference>
<dbReference type="EMBL" id="CAHIKZ030000195">
    <property type="protein sequence ID" value="CAE1159359.1"/>
    <property type="molecule type" value="Genomic_DNA"/>
</dbReference>
<name>A0A812AUV5_ACAPH</name>
<reference evidence="3" key="1">
    <citation type="submission" date="2021-01" db="EMBL/GenBank/DDBJ databases">
        <authorList>
            <person name="Li R."/>
            <person name="Bekaert M."/>
        </authorList>
    </citation>
    <scope>NUCLEOTIDE SEQUENCE</scope>
    <source>
        <strain evidence="3">Farmed</strain>
    </source>
</reference>
<sequence length="455" mass="52513">MNWRNFLKKTKNMGNKSNCLGKRNAKKEFGIPKLQKPPENKNPDVDRLPSVTSPIFKDLMISYSHGNKDFMLKLKENLEKDNISVWVDTTNLGAGVDFLKKIGQAIIECQLFISIVSETSIKSKYCQDELALAYISEKSIFPINIASEDKLLPEMDHGMRLQLARFQWYPFLDENKFEENMAALIKDLKTELNGIRSNTSHFASTKKHRSTKIYNRINTENPIDYWERNYSENQVDWNVFWYDLVNEFKTLFSIYNADDQGWLKSLLCWEMGITRSGILTKQKYIEFCTVDGILCPLWQKIEDQARESYAMKEVFNMDSHVRVEAIENLSKFKSSAVIDALIYLAVHDPEPNVRSVATISLAQTEITEKEKIEELTKVLKDDDRLVREAGCLTLGHLQVKDAIDQLLHLWRNDVIVDVRNAAEAALKQIGGDEIKRAMRITQVLAKEIRMLNNSN</sequence>
<proteinExistence type="predicted"/>
<dbReference type="Proteomes" id="UP000597762">
    <property type="component" value="Unassembled WGS sequence"/>
</dbReference>
<dbReference type="InterPro" id="IPR016024">
    <property type="entry name" value="ARM-type_fold"/>
</dbReference>
<gene>
    <name evidence="3" type="ORF">SPHA_5928</name>
</gene>
<accession>A0A812AUV5</accession>
<dbReference type="GO" id="GO:0007165">
    <property type="term" value="P:signal transduction"/>
    <property type="evidence" value="ECO:0007669"/>
    <property type="project" value="InterPro"/>
</dbReference>
<keyword evidence="4" id="KW-1185">Reference proteome</keyword>
<dbReference type="PANTHER" id="PTHR12697">
    <property type="entry name" value="PBS LYASE HEAT-LIKE PROTEIN"/>
    <property type="match status" value="1"/>
</dbReference>
<feature type="region of interest" description="Disordered" evidence="1">
    <location>
        <begin position="1"/>
        <end position="21"/>
    </location>
</feature>
<evidence type="ECO:0000313" key="3">
    <source>
        <dbReference type="EMBL" id="CAE1159359.1"/>
    </source>
</evidence>
<dbReference type="SUPFAM" id="SSF52200">
    <property type="entry name" value="Toll/Interleukin receptor TIR domain"/>
    <property type="match status" value="1"/>
</dbReference>
<organism evidence="3 4">
    <name type="scientific">Acanthosepion pharaonis</name>
    <name type="common">Pharaoh cuttlefish</name>
    <name type="synonym">Sepia pharaonis</name>
    <dbReference type="NCBI Taxonomy" id="158019"/>
    <lineage>
        <taxon>Eukaryota</taxon>
        <taxon>Metazoa</taxon>
        <taxon>Spiralia</taxon>
        <taxon>Lophotrochozoa</taxon>
        <taxon>Mollusca</taxon>
        <taxon>Cephalopoda</taxon>
        <taxon>Coleoidea</taxon>
        <taxon>Decapodiformes</taxon>
        <taxon>Sepiida</taxon>
        <taxon>Sepiina</taxon>
        <taxon>Sepiidae</taxon>
        <taxon>Acanthosepion</taxon>
    </lineage>
</organism>
<evidence type="ECO:0000259" key="2">
    <source>
        <dbReference type="PROSITE" id="PS50104"/>
    </source>
</evidence>
<dbReference type="InterPro" id="IPR000157">
    <property type="entry name" value="TIR_dom"/>
</dbReference>
<dbReference type="PANTHER" id="PTHR12697:SF29">
    <property type="entry name" value="TIR DOMAIN-CONTAINING PROTEIN"/>
    <property type="match status" value="1"/>
</dbReference>
<dbReference type="Pfam" id="PF13646">
    <property type="entry name" value="HEAT_2"/>
    <property type="match status" value="1"/>
</dbReference>
<dbReference type="InterPro" id="IPR011989">
    <property type="entry name" value="ARM-like"/>
</dbReference>
<evidence type="ECO:0000313" key="4">
    <source>
        <dbReference type="Proteomes" id="UP000597762"/>
    </source>
</evidence>
<dbReference type="GO" id="GO:0016491">
    <property type="term" value="F:oxidoreductase activity"/>
    <property type="evidence" value="ECO:0007669"/>
    <property type="project" value="TreeGrafter"/>
</dbReference>
<dbReference type="OrthoDB" id="194358at2759"/>
<dbReference type="Gene3D" id="3.40.50.10140">
    <property type="entry name" value="Toll/interleukin-1 receptor homology (TIR) domain"/>
    <property type="match status" value="1"/>
</dbReference>
<comment type="caution">
    <text evidence="3">The sequence shown here is derived from an EMBL/GenBank/DDBJ whole genome shotgun (WGS) entry which is preliminary data.</text>
</comment>
<dbReference type="Gene3D" id="1.25.10.10">
    <property type="entry name" value="Leucine-rich Repeat Variant"/>
    <property type="match status" value="1"/>
</dbReference>
<evidence type="ECO:0000256" key="1">
    <source>
        <dbReference type="SAM" id="MobiDB-lite"/>
    </source>
</evidence>
<dbReference type="SUPFAM" id="SSF48371">
    <property type="entry name" value="ARM repeat"/>
    <property type="match status" value="1"/>
</dbReference>
<dbReference type="InterPro" id="IPR035897">
    <property type="entry name" value="Toll_tir_struct_dom_sf"/>
</dbReference>
<feature type="domain" description="TIR" evidence="2">
    <location>
        <begin position="55"/>
        <end position="185"/>
    </location>
</feature>
<dbReference type="AlphaFoldDB" id="A0A812AUV5"/>
<feature type="compositionally biased region" description="Basic residues" evidence="1">
    <location>
        <begin position="1"/>
        <end position="11"/>
    </location>
</feature>